<reference evidence="4" key="1">
    <citation type="submission" date="2020-03" db="EMBL/GenBank/DDBJ databases">
        <title>Three new polyketides from vasR2 gene over-expressed mutant strain of Verrucosispora sp. NS0172.</title>
        <authorList>
            <person name="Dai L."/>
            <person name="Li W."/>
            <person name="Wang H."/>
            <person name="Lu C."/>
        </authorList>
    </citation>
    <scope>NUCLEOTIDE SEQUENCE</scope>
    <source>
        <strain evidence="4">NS0172</strain>
    </source>
</reference>
<dbReference type="InterPro" id="IPR008972">
    <property type="entry name" value="Cupredoxin"/>
</dbReference>
<feature type="region of interest" description="Disordered" evidence="2">
    <location>
        <begin position="1"/>
        <end position="21"/>
    </location>
</feature>
<keyword evidence="3" id="KW-0812">Transmembrane</keyword>
<proteinExistence type="predicted"/>
<protein>
    <submittedName>
        <fullName evidence="4">Multicopper oxidase</fullName>
    </submittedName>
</protein>
<evidence type="ECO:0000256" key="1">
    <source>
        <dbReference type="ARBA" id="ARBA00022723"/>
    </source>
</evidence>
<dbReference type="EMBL" id="MT227162">
    <property type="protein sequence ID" value="QRV62348.1"/>
    <property type="molecule type" value="Genomic_DNA"/>
</dbReference>
<name>A0A894JPE0_9ACTN</name>
<dbReference type="SUPFAM" id="SSF49503">
    <property type="entry name" value="Cupredoxins"/>
    <property type="match status" value="6"/>
</dbReference>
<evidence type="ECO:0000256" key="2">
    <source>
        <dbReference type="SAM" id="MobiDB-lite"/>
    </source>
</evidence>
<gene>
    <name evidence="4" type="primary">vas3</name>
</gene>
<feature type="transmembrane region" description="Helical" evidence="3">
    <location>
        <begin position="26"/>
        <end position="45"/>
    </location>
</feature>
<feature type="transmembrane region" description="Helical" evidence="3">
    <location>
        <begin position="100"/>
        <end position="121"/>
    </location>
</feature>
<feature type="region of interest" description="Disordered" evidence="2">
    <location>
        <begin position="1558"/>
        <end position="1583"/>
    </location>
</feature>
<accession>A0A894JPE0</accession>
<keyword evidence="1" id="KW-0479">Metal-binding</keyword>
<keyword evidence="3" id="KW-1133">Transmembrane helix</keyword>
<dbReference type="InterPro" id="IPR002355">
    <property type="entry name" value="Cu_oxidase_Cu_BS"/>
</dbReference>
<feature type="transmembrane region" description="Helical" evidence="3">
    <location>
        <begin position="183"/>
        <end position="202"/>
    </location>
</feature>
<feature type="region of interest" description="Disordered" evidence="2">
    <location>
        <begin position="1289"/>
        <end position="1349"/>
    </location>
</feature>
<feature type="transmembrane region" description="Helical" evidence="3">
    <location>
        <begin position="57"/>
        <end position="79"/>
    </location>
</feature>
<organism evidence="4">
    <name type="scientific">Verrucosispora sp</name>
    <dbReference type="NCBI Taxonomy" id="1871626"/>
    <lineage>
        <taxon>Bacteria</taxon>
        <taxon>Bacillati</taxon>
        <taxon>Actinomycetota</taxon>
        <taxon>Actinomycetes</taxon>
        <taxon>Micromonosporales</taxon>
        <taxon>Micromonosporaceae</taxon>
        <taxon>Micromonospora</taxon>
    </lineage>
</organism>
<dbReference type="GO" id="GO:0005507">
    <property type="term" value="F:copper ion binding"/>
    <property type="evidence" value="ECO:0007669"/>
    <property type="project" value="InterPro"/>
</dbReference>
<evidence type="ECO:0000256" key="3">
    <source>
        <dbReference type="SAM" id="Phobius"/>
    </source>
</evidence>
<dbReference type="PROSITE" id="PS00080">
    <property type="entry name" value="MULTICOPPER_OXIDASE2"/>
    <property type="match status" value="1"/>
</dbReference>
<evidence type="ECO:0000313" key="4">
    <source>
        <dbReference type="EMBL" id="QRV62348.1"/>
    </source>
</evidence>
<dbReference type="Gene3D" id="2.60.40.420">
    <property type="entry name" value="Cupredoxins - blue copper proteins"/>
    <property type="match status" value="5"/>
</dbReference>
<feature type="compositionally biased region" description="Low complexity" evidence="2">
    <location>
        <begin position="1125"/>
        <end position="1137"/>
    </location>
</feature>
<feature type="transmembrane region" description="Helical" evidence="3">
    <location>
        <begin position="141"/>
        <end position="162"/>
    </location>
</feature>
<keyword evidence="3" id="KW-0472">Membrane</keyword>
<sequence>MRVPRRSTLPETGTGIARTRRAGPDGYRSTLLPALLLAVGAAFWLHRGLFTDPLPAMVGRLLVDVAVALPLMAMAVGLVDSLTVPRDRVRGAIGDRAVRSAALAVTAVVFYVPAAGVQAFLRTATENSATRPLAEALATAVRAAPVLLLVATICVLFAEYGLHRVRDDLARPPGPGDRRVPGRLAATGLLLSAMLVVPTAGAEPVWAGPTGCDNAARRTFDVSAINLDITVNRFGDHDPYGFMYVLAEQEDDVRRQEAALLAASAMDRDDPAAAKVSVGLGQDPIQPLVIRARLGECVVINLTNKLTMTPRGGPLGNPALPQPGGVPSVSIDMSGVAYDAAGGDGGQAVGANPVAVMVAPGQTRQYRYFLDPSMGEGAKVFQSGGESTQLTAHGLFGALVAEPAGARWYDPVTGVDRTSDTGWNNWEAMVKPGVGPAFREFTLMYHEIGDVNFNLRRPLRENDEGIPIGNDPGVPVGDQEQYGRPLPMFDVRPPTPQVPTEGGGGTSAYRPASRAINYRSESFHRRLQLEARRGSAAQQANKSLAYSSYTYGDPATPMPRSYLGEPTKTRVVHAGFEQLHVHHVHGGGTRWLANPDGADAGTTIRLDSQTISPRESFDLVHECGAGGCQQAAGDFLYHCHIGQHYVAGMWGLWRVFDTAQPDLAPLPGAAALPVGVTSAQLIGQRVQGREVVPRARFRDPSRQVALETLVEGYLPPQGARWGTETGTPDPDDATVWDWVRSGPANAPVYLGEPETTETWANYRPSNPGTRPEILFNPTTGRPAYPMLRPHLGMRPPFAPGGHSGTPGLGDTAGRDSPNGICPQRAPVRRFDITAISVAVQSTARERDDHGRIFVLNEDKDAVRAGTKPVDPLVIRSNVGDCVALTFGSELDPAAQSKVNMHTHLVLFDPLGSDGVVAGFAYEQSVFAAGRDGRRLTSASGRQITVDTVGKLRPGVAIGIGVGRKNVEVRTVTAIDGDRLVLDRPLTKRHTAGEPVTVEFVQYRWYSDMDTGTVFWHDHVDAIRSWAHGLFAAHIVEPPGSTYHDPRTGKQVKSGTIVDVVNRSGSVGVGQSGAFREFTIFLHNGRRGRTELTAPPSVDGLNPFNAGQECEEGSINLRAAPLGERTPPGATPADPTTTDQRREYNGARCRNAFTRTPAPPEQADANTVRATVTTVDPYVFSSVKYGDPDTPLLRAYLGDPVVIRTVGVNDRAESLRVQGHRFRKERFDRAGQLVDTATTGISERFDFVMDGGAGGPARSPGDYLYHSTRTFALDSGAWGLFRVHDRRQADLRPLPGHRPPPPGAGFPRQRPATGDTQAAPGPDPASATRADGTPDPTVVTATSPTCPSPARQLRYDVSVINQELPTAPNADPHGVIYVLTADVTAVRAGHKSVEPLVLRANAGDCVVLTLRNQTTPGSRYGGHRAGLDLAKLLRNQQLAAGAAIGLNPDPTVAPGQTATYTFHADRELGASLFQNLASVASLRHGGYGMLIVEPAGSTWSDSTTGKPLGPDATSTGAVIRPPGAPAFREFALLMQTTDQHFARGVLPYGEFVAGSGVNSPTAANRQIPPVPGAPPGTEGNAGSADKAYSHVNYRSEPLTERLGLTAHPDDYTRASVTGSFGTAFSSADHGEPRTPVLRAITGDPVVLRVGVGASDQLHPFTVSGHAFRPEPRIHGSPQVSTRTLGAGETVDARLGGAGGGAGNSGDYLYADARAPFAAAGMWGILRVLPSGRPGGAAPL</sequence>
<feature type="region of interest" description="Disordered" evidence="2">
    <location>
        <begin position="1120"/>
        <end position="1139"/>
    </location>
</feature>